<organism evidence="1 2">
    <name type="scientific">Adhaeribacter swui</name>
    <dbReference type="NCBI Taxonomy" id="2086471"/>
    <lineage>
        <taxon>Bacteria</taxon>
        <taxon>Pseudomonadati</taxon>
        <taxon>Bacteroidota</taxon>
        <taxon>Cytophagia</taxon>
        <taxon>Cytophagales</taxon>
        <taxon>Hymenobacteraceae</taxon>
        <taxon>Adhaeribacter</taxon>
    </lineage>
</organism>
<dbReference type="KEGG" id="aswu:HUW51_15015"/>
<keyword evidence="2" id="KW-1185">Reference proteome</keyword>
<evidence type="ECO:0000313" key="1">
    <source>
        <dbReference type="EMBL" id="QNF33968.1"/>
    </source>
</evidence>
<sequence>MRDISEFIYGDEYTQKNKAFEAAMAAIEEKHQDYFQSRPAQNETEPHDRLHNHYALSTASGQVSFRFNEGSDLPASLKQECLDAFHEIWKEWE</sequence>
<evidence type="ECO:0000313" key="2">
    <source>
        <dbReference type="Proteomes" id="UP000515237"/>
    </source>
</evidence>
<dbReference type="EMBL" id="CP055156">
    <property type="protein sequence ID" value="QNF33968.1"/>
    <property type="molecule type" value="Genomic_DNA"/>
</dbReference>
<protein>
    <submittedName>
        <fullName evidence="1">Uncharacterized protein</fullName>
    </submittedName>
</protein>
<reference evidence="1 2" key="1">
    <citation type="journal article" date="2018" name="Int. J. Syst. Evol. Microbiol.">
        <title>Adhaeribacter swui sp. nov., isolated from wet mud.</title>
        <authorList>
            <person name="Kim D.U."/>
            <person name="Kim K.W."/>
            <person name="Kang M.S."/>
            <person name="Kim J.Y."/>
            <person name="Jang J.H."/>
            <person name="Kim M.K."/>
        </authorList>
    </citation>
    <scope>NUCLEOTIDE SEQUENCE [LARGE SCALE GENOMIC DNA]</scope>
    <source>
        <strain evidence="1 2">KCTC 52873</strain>
    </source>
</reference>
<name>A0A7G7G9Y4_9BACT</name>
<proteinExistence type="predicted"/>
<dbReference type="RefSeq" id="WP_185270450.1">
    <property type="nucleotide sequence ID" value="NZ_CP055156.1"/>
</dbReference>
<gene>
    <name evidence="1" type="ORF">HUW51_15015</name>
</gene>
<accession>A0A7G7G9Y4</accession>
<dbReference type="Proteomes" id="UP000515237">
    <property type="component" value="Chromosome"/>
</dbReference>
<dbReference type="AlphaFoldDB" id="A0A7G7G9Y4"/>